<accession>A0A0T5ZYS2</accession>
<gene>
    <name evidence="2" type="ORF">XU08_C0001G0175</name>
</gene>
<organism evidence="2 3">
    <name type="scientific">candidate division WWE3 bacterium CSP1-7</name>
    <dbReference type="NCBI Taxonomy" id="1576480"/>
    <lineage>
        <taxon>Bacteria</taxon>
        <taxon>Katanobacteria</taxon>
    </lineage>
</organism>
<protein>
    <submittedName>
        <fullName evidence="2">Uncharacterized protein</fullName>
    </submittedName>
</protein>
<sequence length="496" mass="55335">MALRDMVLGMLPENLQVKILQRVAERNALKAFHELARKSSAYQDFLRRHGIDPDSVRSIEDFRQFVPPITPSYIRDYRLRDRMRKGESPESIVFSSGSTGGTPKTTGLPRGGVGKTAPMIIPPLKEFFDLKGPTLLVTTAYLGITPAGIFMVKLFTKALEISPDLPVEPIYPGYNLEECLKSLKALEGEYEAWILAGMPGFVDILLNTLTQSKYVLPKAIHVWVGGEAIDEEWRQKVEATYHGRVMNMYSSGEAGVTAMETELTLLMRRLAHTDRDIARAIYPHLQEGSWFGGQGFAADPGIYQVPPSILVEGVEEGNLLITKPPYLIRYAIGDLGIVLDYGEALRRLRGVGQDLPMILSRRGAPPPAPMPILLLYGRGDMGTFCGANVYHEQVRNVLNSPRIQNVYGQRLGEFFCAPSNMKLEPTLVSLKSGTRLGESEEEQFRRGFIEELRVLNLEFNVVVSAPGDLAQHLSLVLVEEKDWPEGVLKKLIRKKT</sequence>
<proteinExistence type="predicted"/>
<dbReference type="Proteomes" id="UP000051297">
    <property type="component" value="Unassembled WGS sequence"/>
</dbReference>
<evidence type="ECO:0000313" key="2">
    <source>
        <dbReference type="EMBL" id="KRT67765.1"/>
    </source>
</evidence>
<dbReference type="PANTHER" id="PTHR43845">
    <property type="entry name" value="BLR5969 PROTEIN"/>
    <property type="match status" value="1"/>
</dbReference>
<feature type="region of interest" description="Disordered" evidence="1">
    <location>
        <begin position="90"/>
        <end position="112"/>
    </location>
</feature>
<dbReference type="AlphaFoldDB" id="A0A0T5ZYS2"/>
<dbReference type="STRING" id="1576480.XU08_C0001G0175"/>
<dbReference type="EMBL" id="LDXK01000001">
    <property type="protein sequence ID" value="KRT67765.1"/>
    <property type="molecule type" value="Genomic_DNA"/>
</dbReference>
<evidence type="ECO:0000256" key="1">
    <source>
        <dbReference type="SAM" id="MobiDB-lite"/>
    </source>
</evidence>
<comment type="caution">
    <text evidence="2">The sequence shown here is derived from an EMBL/GenBank/DDBJ whole genome shotgun (WGS) entry which is preliminary data.</text>
</comment>
<dbReference type="InterPro" id="IPR042099">
    <property type="entry name" value="ANL_N_sf"/>
</dbReference>
<name>A0A0T5ZYS2_UNCKA</name>
<feature type="compositionally biased region" description="Low complexity" evidence="1">
    <location>
        <begin position="95"/>
        <end position="108"/>
    </location>
</feature>
<reference evidence="2 3" key="1">
    <citation type="submission" date="2015-05" db="EMBL/GenBank/DDBJ databases">
        <title>Critical biogeochemical functions in the subsurface are associated with bacteria from new phyla and little studied lineages.</title>
        <authorList>
            <person name="Hug L.A."/>
            <person name="Thomas B.C."/>
            <person name="Sharon I."/>
            <person name="Brown C.T."/>
            <person name="Sharma R."/>
            <person name="Hettich R.L."/>
            <person name="Wilkins M.J."/>
            <person name="Williams K.H."/>
            <person name="Singh A."/>
            <person name="Banfield J.F."/>
        </authorList>
    </citation>
    <scope>NUCLEOTIDE SEQUENCE [LARGE SCALE GENOMIC DNA]</scope>
    <source>
        <strain evidence="2">CSP1-7</strain>
    </source>
</reference>
<dbReference type="Gene3D" id="3.40.50.12780">
    <property type="entry name" value="N-terminal domain of ligase-like"/>
    <property type="match status" value="1"/>
</dbReference>
<dbReference type="SUPFAM" id="SSF56801">
    <property type="entry name" value="Acetyl-CoA synthetase-like"/>
    <property type="match status" value="1"/>
</dbReference>
<dbReference type="PANTHER" id="PTHR43845:SF1">
    <property type="entry name" value="BLR5969 PROTEIN"/>
    <property type="match status" value="1"/>
</dbReference>
<evidence type="ECO:0000313" key="3">
    <source>
        <dbReference type="Proteomes" id="UP000051297"/>
    </source>
</evidence>